<organism evidence="2 3">
    <name type="scientific">Dentiscutata erythropus</name>
    <dbReference type="NCBI Taxonomy" id="1348616"/>
    <lineage>
        <taxon>Eukaryota</taxon>
        <taxon>Fungi</taxon>
        <taxon>Fungi incertae sedis</taxon>
        <taxon>Mucoromycota</taxon>
        <taxon>Glomeromycotina</taxon>
        <taxon>Glomeromycetes</taxon>
        <taxon>Diversisporales</taxon>
        <taxon>Gigasporaceae</taxon>
        <taxon>Dentiscutata</taxon>
    </lineage>
</organism>
<feature type="region of interest" description="Disordered" evidence="1">
    <location>
        <begin position="85"/>
        <end position="104"/>
    </location>
</feature>
<reference evidence="2" key="1">
    <citation type="submission" date="2021-06" db="EMBL/GenBank/DDBJ databases">
        <authorList>
            <person name="Kallberg Y."/>
            <person name="Tangrot J."/>
            <person name="Rosling A."/>
        </authorList>
    </citation>
    <scope>NUCLEOTIDE SEQUENCE</scope>
    <source>
        <strain evidence="2">MA453B</strain>
    </source>
</reference>
<evidence type="ECO:0000313" key="2">
    <source>
        <dbReference type="EMBL" id="CAG8624721.1"/>
    </source>
</evidence>
<gene>
    <name evidence="2" type="ORF">DERYTH_LOCUS8827</name>
</gene>
<protein>
    <submittedName>
        <fullName evidence="2">912_t:CDS:1</fullName>
    </submittedName>
</protein>
<sequence length="140" mass="16285">MDSGSDSNIEENYNFKTGITEEFSDLDVEEFNESWFNEDSDLNIKKLDETTVNRMQIYTKFNIPVSQRDNGEIKFKATAMTCKSAATTQKKNKQQPKRNLSKKVPNKIIIFSDSEKETISNKKHKSESNELYELEIEEQK</sequence>
<feature type="compositionally biased region" description="Basic residues" evidence="1">
    <location>
        <begin position="90"/>
        <end position="104"/>
    </location>
</feature>
<dbReference type="Proteomes" id="UP000789405">
    <property type="component" value="Unassembled WGS sequence"/>
</dbReference>
<evidence type="ECO:0000256" key="1">
    <source>
        <dbReference type="SAM" id="MobiDB-lite"/>
    </source>
</evidence>
<keyword evidence="3" id="KW-1185">Reference proteome</keyword>
<dbReference type="EMBL" id="CAJVPY010004644">
    <property type="protein sequence ID" value="CAG8624721.1"/>
    <property type="molecule type" value="Genomic_DNA"/>
</dbReference>
<name>A0A9N9D2P4_9GLOM</name>
<evidence type="ECO:0000313" key="3">
    <source>
        <dbReference type="Proteomes" id="UP000789405"/>
    </source>
</evidence>
<feature type="region of interest" description="Disordered" evidence="1">
    <location>
        <begin position="115"/>
        <end position="140"/>
    </location>
</feature>
<dbReference type="AlphaFoldDB" id="A0A9N9D2P4"/>
<proteinExistence type="predicted"/>
<accession>A0A9N9D2P4</accession>
<feature type="compositionally biased region" description="Acidic residues" evidence="1">
    <location>
        <begin position="130"/>
        <end position="140"/>
    </location>
</feature>
<comment type="caution">
    <text evidence="2">The sequence shown here is derived from an EMBL/GenBank/DDBJ whole genome shotgun (WGS) entry which is preliminary data.</text>
</comment>